<reference evidence="8" key="1">
    <citation type="journal article" date="2020" name="Stud. Mycol.">
        <title>101 Dothideomycetes genomes: a test case for predicting lifestyles and emergence of pathogens.</title>
        <authorList>
            <person name="Haridas S."/>
            <person name="Albert R."/>
            <person name="Binder M."/>
            <person name="Bloem J."/>
            <person name="Labutti K."/>
            <person name="Salamov A."/>
            <person name="Andreopoulos B."/>
            <person name="Baker S."/>
            <person name="Barry K."/>
            <person name="Bills G."/>
            <person name="Bluhm B."/>
            <person name="Cannon C."/>
            <person name="Castanera R."/>
            <person name="Culley D."/>
            <person name="Daum C."/>
            <person name="Ezra D."/>
            <person name="Gonzalez J."/>
            <person name="Henrissat B."/>
            <person name="Kuo A."/>
            <person name="Liang C."/>
            <person name="Lipzen A."/>
            <person name="Lutzoni F."/>
            <person name="Magnuson J."/>
            <person name="Mondo S."/>
            <person name="Nolan M."/>
            <person name="Ohm R."/>
            <person name="Pangilinan J."/>
            <person name="Park H.-J."/>
            <person name="Ramirez L."/>
            <person name="Alfaro M."/>
            <person name="Sun H."/>
            <person name="Tritt A."/>
            <person name="Yoshinaga Y."/>
            <person name="Zwiers L.-H."/>
            <person name="Turgeon B."/>
            <person name="Goodwin S."/>
            <person name="Spatafora J."/>
            <person name="Crous P."/>
            <person name="Grigoriev I."/>
        </authorList>
    </citation>
    <scope>NUCLEOTIDE SEQUENCE</scope>
    <source>
        <strain evidence="8">CBS 123094</strain>
    </source>
</reference>
<evidence type="ECO:0000313" key="8">
    <source>
        <dbReference type="EMBL" id="KAF2002089.1"/>
    </source>
</evidence>
<feature type="domain" description="Xylanolytic transcriptional activator regulatory" evidence="7">
    <location>
        <begin position="202"/>
        <end position="368"/>
    </location>
</feature>
<dbReference type="EMBL" id="ML977579">
    <property type="protein sequence ID" value="KAF2002089.1"/>
    <property type="molecule type" value="Genomic_DNA"/>
</dbReference>
<gene>
    <name evidence="8" type="ORF">P154DRAFT_431661</name>
</gene>
<dbReference type="GO" id="GO:0006351">
    <property type="term" value="P:DNA-templated transcription"/>
    <property type="evidence" value="ECO:0007669"/>
    <property type="project" value="InterPro"/>
</dbReference>
<dbReference type="OrthoDB" id="10031947at2759"/>
<evidence type="ECO:0000256" key="1">
    <source>
        <dbReference type="ARBA" id="ARBA00022833"/>
    </source>
</evidence>
<evidence type="ECO:0000313" key="9">
    <source>
        <dbReference type="Proteomes" id="UP000799779"/>
    </source>
</evidence>
<dbReference type="CDD" id="cd12148">
    <property type="entry name" value="fungal_TF_MHR"/>
    <property type="match status" value="1"/>
</dbReference>
<dbReference type="InterPro" id="IPR001138">
    <property type="entry name" value="Zn2Cys6_DnaBD"/>
</dbReference>
<feature type="compositionally biased region" description="Polar residues" evidence="6">
    <location>
        <begin position="1"/>
        <end position="11"/>
    </location>
</feature>
<feature type="compositionally biased region" description="Polar residues" evidence="6">
    <location>
        <begin position="50"/>
        <end position="63"/>
    </location>
</feature>
<evidence type="ECO:0000256" key="5">
    <source>
        <dbReference type="ARBA" id="ARBA00023242"/>
    </source>
</evidence>
<dbReference type="PANTHER" id="PTHR47171:SF6">
    <property type="entry name" value="SPECIFIC TRANSCRIPTION FACTOR, PUTATIVE (AFU_ORTHOLOGUE AFUA_2G06130)-RELATED"/>
    <property type="match status" value="1"/>
</dbReference>
<protein>
    <recommendedName>
        <fullName evidence="7">Xylanolytic transcriptional activator regulatory domain-containing protein</fullName>
    </recommendedName>
</protein>
<keyword evidence="4" id="KW-0804">Transcription</keyword>
<evidence type="ECO:0000256" key="2">
    <source>
        <dbReference type="ARBA" id="ARBA00023015"/>
    </source>
</evidence>
<evidence type="ECO:0000256" key="4">
    <source>
        <dbReference type="ARBA" id="ARBA00023163"/>
    </source>
</evidence>
<dbReference type="Pfam" id="PF04082">
    <property type="entry name" value="Fungal_trans"/>
    <property type="match status" value="1"/>
</dbReference>
<dbReference type="GO" id="GO:0003677">
    <property type="term" value="F:DNA binding"/>
    <property type="evidence" value="ECO:0007669"/>
    <property type="project" value="UniProtKB-KW"/>
</dbReference>
<dbReference type="InterPro" id="IPR052073">
    <property type="entry name" value="Amide_Lactam_Regulators"/>
</dbReference>
<feature type="compositionally biased region" description="Polar residues" evidence="6">
    <location>
        <begin position="569"/>
        <end position="578"/>
    </location>
</feature>
<dbReference type="CDD" id="cd00067">
    <property type="entry name" value="GAL4"/>
    <property type="match status" value="1"/>
</dbReference>
<keyword evidence="3" id="KW-0238">DNA-binding</keyword>
<sequence length="668" mass="73282">MFTFISTTSEHPPQKRKQTQRACESCRRRKKRCKHSNQGGGTSPPIAGSMGSSIAGPSQGQTASNSAISMATLTDVYLPSPTGSDVGPPISNPTPSMRGASLADAEDRSRFVGDLNPEGIFLTAARPDTRETAPSFNGVGIWHSRRAANAIAESYQHNSAGGGSSNAFHRSAPIMSNFMLPLLEEQCMNFLPQPSSVEFLTNIYLVDIHAMFPVLDVKGFLQLDAKTPAKILLTQAICLAASTNCKGLSHLTLLGSPTSGSSRKEFVQQLSTAIQTSIHIGLVRDRLILTQVLSIVSMFTQFSDDRHSSAELCGRAVSYIHTMGIHLAEGCEPRQDSEYLTTLFCAVWALDRVNAAFHGRPTLMHERDLGRDLEEAVQRQESCFQLFLRIVMLLDEVIDLYRPHVASSEQSWESKFPSFEDLAKDAVRVKTQRLATMEVFYHAIGMLSCRKPAIQEQLQSSPSYTRQSLSATRITAIFAEESRDELIILPIVPYAISLSLRVAYRELRFTKIPMLRTRARKQLLANCAILREFGDIFWSTTYLADLAEETVRELDKVCFTIAQSQYDTGGTVPGQPSTALPPSPGARLIETSSSNEKGSSAANLNGNMHSSSGTQSTGTCREDLAPVPFDALDFEGLPDLDLFQHFDPDFDLKGIDAALFNLDDLLLG</sequence>
<feature type="region of interest" description="Disordered" evidence="6">
    <location>
        <begin position="79"/>
        <end position="100"/>
    </location>
</feature>
<evidence type="ECO:0000256" key="3">
    <source>
        <dbReference type="ARBA" id="ARBA00023125"/>
    </source>
</evidence>
<feature type="compositionally biased region" description="Polar residues" evidence="6">
    <location>
        <begin position="590"/>
        <end position="619"/>
    </location>
</feature>
<keyword evidence="2" id="KW-0805">Transcription regulation</keyword>
<keyword evidence="9" id="KW-1185">Reference proteome</keyword>
<accession>A0A6A5WMV7</accession>
<dbReference type="GO" id="GO:0000981">
    <property type="term" value="F:DNA-binding transcription factor activity, RNA polymerase II-specific"/>
    <property type="evidence" value="ECO:0007669"/>
    <property type="project" value="InterPro"/>
</dbReference>
<keyword evidence="5" id="KW-0539">Nucleus</keyword>
<dbReference type="InterPro" id="IPR007219">
    <property type="entry name" value="XnlR_reg_dom"/>
</dbReference>
<proteinExistence type="predicted"/>
<organism evidence="8 9">
    <name type="scientific">Amniculicola lignicola CBS 123094</name>
    <dbReference type="NCBI Taxonomy" id="1392246"/>
    <lineage>
        <taxon>Eukaryota</taxon>
        <taxon>Fungi</taxon>
        <taxon>Dikarya</taxon>
        <taxon>Ascomycota</taxon>
        <taxon>Pezizomycotina</taxon>
        <taxon>Dothideomycetes</taxon>
        <taxon>Pleosporomycetidae</taxon>
        <taxon>Pleosporales</taxon>
        <taxon>Amniculicolaceae</taxon>
        <taxon>Amniculicola</taxon>
    </lineage>
</organism>
<dbReference type="PANTHER" id="PTHR47171">
    <property type="entry name" value="FARA-RELATED"/>
    <property type="match status" value="1"/>
</dbReference>
<evidence type="ECO:0000259" key="7">
    <source>
        <dbReference type="Pfam" id="PF04082"/>
    </source>
</evidence>
<dbReference type="GO" id="GO:0008270">
    <property type="term" value="F:zinc ion binding"/>
    <property type="evidence" value="ECO:0007669"/>
    <property type="project" value="InterPro"/>
</dbReference>
<evidence type="ECO:0000256" key="6">
    <source>
        <dbReference type="SAM" id="MobiDB-lite"/>
    </source>
</evidence>
<keyword evidence="1" id="KW-0862">Zinc</keyword>
<dbReference type="AlphaFoldDB" id="A0A6A5WMV7"/>
<dbReference type="Proteomes" id="UP000799779">
    <property type="component" value="Unassembled WGS sequence"/>
</dbReference>
<feature type="region of interest" description="Disordered" evidence="6">
    <location>
        <begin position="569"/>
        <end position="620"/>
    </location>
</feature>
<feature type="region of interest" description="Disordered" evidence="6">
    <location>
        <begin position="1"/>
        <end position="63"/>
    </location>
</feature>
<name>A0A6A5WMV7_9PLEO</name>